<name>A0A811U8H9_CERCA</name>
<accession>A0A811U8H9</accession>
<dbReference type="Proteomes" id="UP000606786">
    <property type="component" value="Unassembled WGS sequence"/>
</dbReference>
<comment type="caution">
    <text evidence="1">The sequence shown here is derived from an EMBL/GenBank/DDBJ whole genome shotgun (WGS) entry which is preliminary data.</text>
</comment>
<reference evidence="1" key="1">
    <citation type="submission" date="2020-11" db="EMBL/GenBank/DDBJ databases">
        <authorList>
            <person name="Whitehead M."/>
        </authorList>
    </citation>
    <scope>NUCLEOTIDE SEQUENCE</scope>
    <source>
        <strain evidence="1">EGII</strain>
    </source>
</reference>
<proteinExistence type="predicted"/>
<protein>
    <submittedName>
        <fullName evidence="1">(Mediterranean fruit fly) hypothetical protein</fullName>
    </submittedName>
</protein>
<organism evidence="1 2">
    <name type="scientific">Ceratitis capitata</name>
    <name type="common">Mediterranean fruit fly</name>
    <name type="synonym">Tephritis capitata</name>
    <dbReference type="NCBI Taxonomy" id="7213"/>
    <lineage>
        <taxon>Eukaryota</taxon>
        <taxon>Metazoa</taxon>
        <taxon>Ecdysozoa</taxon>
        <taxon>Arthropoda</taxon>
        <taxon>Hexapoda</taxon>
        <taxon>Insecta</taxon>
        <taxon>Pterygota</taxon>
        <taxon>Neoptera</taxon>
        <taxon>Endopterygota</taxon>
        <taxon>Diptera</taxon>
        <taxon>Brachycera</taxon>
        <taxon>Muscomorpha</taxon>
        <taxon>Tephritoidea</taxon>
        <taxon>Tephritidae</taxon>
        <taxon>Ceratitis</taxon>
        <taxon>Ceratitis</taxon>
    </lineage>
</organism>
<keyword evidence="2" id="KW-1185">Reference proteome</keyword>
<gene>
    <name evidence="1" type="ORF">CCAP1982_LOCUS3963</name>
</gene>
<evidence type="ECO:0000313" key="1">
    <source>
        <dbReference type="EMBL" id="CAD6995244.1"/>
    </source>
</evidence>
<evidence type="ECO:0000313" key="2">
    <source>
        <dbReference type="Proteomes" id="UP000606786"/>
    </source>
</evidence>
<dbReference type="AlphaFoldDB" id="A0A811U8H9"/>
<sequence length="76" mass="8633">MEINEYKWTLQRLQPYYATQCTNASQLLSDAAAAATRDDASSALLVIHYAIGHLAFNTQRIMKQQTNKKEVKAFLK</sequence>
<dbReference type="EMBL" id="CAJHJT010000001">
    <property type="protein sequence ID" value="CAD6995244.1"/>
    <property type="molecule type" value="Genomic_DNA"/>
</dbReference>